<evidence type="ECO:0000313" key="4">
    <source>
        <dbReference type="Proteomes" id="UP000241818"/>
    </source>
</evidence>
<dbReference type="Proteomes" id="UP000241818">
    <property type="component" value="Unassembled WGS sequence"/>
</dbReference>
<dbReference type="RefSeq" id="XP_024721227.1">
    <property type="nucleotide sequence ID" value="XM_024868767.1"/>
</dbReference>
<name>A0A2T3B2S8_AMORE</name>
<feature type="region of interest" description="Disordered" evidence="1">
    <location>
        <begin position="66"/>
        <end position="86"/>
    </location>
</feature>
<dbReference type="InParanoid" id="A0A2T3B2S8"/>
<dbReference type="OrthoDB" id="8300194at2759"/>
<dbReference type="GeneID" id="36576848"/>
<evidence type="ECO:0000313" key="3">
    <source>
        <dbReference type="EMBL" id="PSS18875.1"/>
    </source>
</evidence>
<evidence type="ECO:0000259" key="2">
    <source>
        <dbReference type="Pfam" id="PF01636"/>
    </source>
</evidence>
<dbReference type="PANTHER" id="PTHR21310">
    <property type="entry name" value="AMINOGLYCOSIDE PHOSPHOTRANSFERASE-RELATED-RELATED"/>
    <property type="match status" value="1"/>
</dbReference>
<feature type="compositionally biased region" description="Polar residues" evidence="1">
    <location>
        <begin position="1"/>
        <end position="10"/>
    </location>
</feature>
<dbReference type="STRING" id="857342.A0A2T3B2S8"/>
<reference evidence="3 4" key="1">
    <citation type="journal article" date="2018" name="New Phytol.">
        <title>Comparative genomics and transcriptomics depict ericoid mycorrhizal fungi as versatile saprotrophs and plant mutualists.</title>
        <authorList>
            <person name="Martino E."/>
            <person name="Morin E."/>
            <person name="Grelet G.A."/>
            <person name="Kuo A."/>
            <person name="Kohler A."/>
            <person name="Daghino S."/>
            <person name="Barry K.W."/>
            <person name="Cichocki N."/>
            <person name="Clum A."/>
            <person name="Dockter R.B."/>
            <person name="Hainaut M."/>
            <person name="Kuo R.C."/>
            <person name="LaButti K."/>
            <person name="Lindahl B.D."/>
            <person name="Lindquist E.A."/>
            <person name="Lipzen A."/>
            <person name="Khouja H.R."/>
            <person name="Magnuson J."/>
            <person name="Murat C."/>
            <person name="Ohm R.A."/>
            <person name="Singer S.W."/>
            <person name="Spatafora J.W."/>
            <person name="Wang M."/>
            <person name="Veneault-Fourrey C."/>
            <person name="Henrissat B."/>
            <person name="Grigoriev I.V."/>
            <person name="Martin F.M."/>
            <person name="Perotto S."/>
        </authorList>
    </citation>
    <scope>NUCLEOTIDE SEQUENCE [LARGE SCALE GENOMIC DNA]</scope>
    <source>
        <strain evidence="3 4">ATCC 22711</strain>
    </source>
</reference>
<dbReference type="PANTHER" id="PTHR21310:SF54">
    <property type="entry name" value="AMINOGLYCOSIDE PHOSPHOTRANSFERASE DOMAIN-CONTAINING PROTEIN"/>
    <property type="match status" value="1"/>
</dbReference>
<gene>
    <name evidence="3" type="ORF">M430DRAFT_58956</name>
</gene>
<dbReference type="AlphaFoldDB" id="A0A2T3B2S8"/>
<sequence>MADASCSQSTNDEKDGDSSKASSAKAKLNQAVLERLQAAIKANPEVELFTNFPTIYKGAVYEQKHSGRTPASFRRDRNPPKGRPVGPQNFCADLVARARNAEIVYALSDEARKLLSSYIEPQFGSELVGSSLVSSLSQMILSCERLWEFPTRGVVLKCNANLIAKIIRGNDDYTEYTSIQYLAEYAPEIPAPRPHGLVKFDSVRIMFMTYFPSMTLESAWPNLMHEDKISIQKQLNDIFIKLRSLTGDGHFFGGVNGEGVKDDHRETHMTREIISTVAQFEDFQFSIPPHNSSSWVKFLRSLLPPAPSTTVFTHGDVRPANIMVDIDQTGKYLVTGIIDWETSGFYPDYFESEKILYLFHIYQESDWWQYLPPCIAPARNPERWLVGRLWDIAVTQ</sequence>
<keyword evidence="4" id="KW-1185">Reference proteome</keyword>
<dbReference type="InterPro" id="IPR011009">
    <property type="entry name" value="Kinase-like_dom_sf"/>
</dbReference>
<dbReference type="Pfam" id="PF01636">
    <property type="entry name" value="APH"/>
    <property type="match status" value="1"/>
</dbReference>
<dbReference type="EMBL" id="KZ679011">
    <property type="protein sequence ID" value="PSS18875.1"/>
    <property type="molecule type" value="Genomic_DNA"/>
</dbReference>
<proteinExistence type="predicted"/>
<dbReference type="SUPFAM" id="SSF56112">
    <property type="entry name" value="Protein kinase-like (PK-like)"/>
    <property type="match status" value="1"/>
</dbReference>
<accession>A0A2T3B2S8</accession>
<dbReference type="Gene3D" id="3.90.1200.10">
    <property type="match status" value="1"/>
</dbReference>
<organism evidence="3 4">
    <name type="scientific">Amorphotheca resinae ATCC 22711</name>
    <dbReference type="NCBI Taxonomy" id="857342"/>
    <lineage>
        <taxon>Eukaryota</taxon>
        <taxon>Fungi</taxon>
        <taxon>Dikarya</taxon>
        <taxon>Ascomycota</taxon>
        <taxon>Pezizomycotina</taxon>
        <taxon>Leotiomycetes</taxon>
        <taxon>Helotiales</taxon>
        <taxon>Amorphothecaceae</taxon>
        <taxon>Amorphotheca</taxon>
    </lineage>
</organism>
<evidence type="ECO:0000256" key="1">
    <source>
        <dbReference type="SAM" id="MobiDB-lite"/>
    </source>
</evidence>
<feature type="domain" description="Aminoglycoside phosphotransferase" evidence="2">
    <location>
        <begin position="179"/>
        <end position="347"/>
    </location>
</feature>
<protein>
    <recommendedName>
        <fullName evidence="2">Aminoglycoside phosphotransferase domain-containing protein</fullName>
    </recommendedName>
</protein>
<dbReference type="InterPro" id="IPR002575">
    <property type="entry name" value="Aminoglycoside_PTrfase"/>
</dbReference>
<dbReference type="CDD" id="cd05120">
    <property type="entry name" value="APH_ChoK_like"/>
    <property type="match status" value="1"/>
</dbReference>
<dbReference type="InterPro" id="IPR051678">
    <property type="entry name" value="AGP_Transferase"/>
</dbReference>
<feature type="region of interest" description="Disordered" evidence="1">
    <location>
        <begin position="1"/>
        <end position="26"/>
    </location>
</feature>